<dbReference type="Proteomes" id="UP000572377">
    <property type="component" value="Unassembled WGS sequence"/>
</dbReference>
<gene>
    <name evidence="1" type="ORF">HMH01_09375</name>
</gene>
<reference evidence="1 2" key="1">
    <citation type="submission" date="2020-05" db="EMBL/GenBank/DDBJ databases">
        <title>Gimesia benthica sp. nov., a novel planctomycete isolated from a deep-sea water sample of the Northwest Indian Ocean.</title>
        <authorList>
            <person name="Wang J."/>
            <person name="Ruan C."/>
            <person name="Song L."/>
            <person name="Zhu Y."/>
            <person name="Li A."/>
            <person name="Zheng X."/>
            <person name="Wang L."/>
            <person name="Lu Z."/>
            <person name="Huang Y."/>
            <person name="Du W."/>
            <person name="Zhou Y."/>
            <person name="Huang L."/>
            <person name="Dai X."/>
        </authorList>
    </citation>
    <scope>NUCLEOTIDE SEQUENCE [LARGE SCALE GENOMIC DNA]</scope>
    <source>
        <strain evidence="1 2">YYQ-30</strain>
    </source>
</reference>
<keyword evidence="2" id="KW-1185">Reference proteome</keyword>
<name>A0A849L2X7_9RHOB</name>
<sequence length="210" mass="24519">MKSLILINNKPVKEYNHGLKALYTKLCQIIELNFYFNRPDSFQEKYYLEESPLKFLDRIERFTSPSSRYNAFGNLTKAEDIIKIDQFVLRLEQLIQSTNSEKSSKNTSISDKISKIYEDMAKLDFSTTSINGNIIFQGIDNISDTSFAFFISGSSSPTSILEKQIRNKKLHMEDIHDVIKIIEWLHKNIKLPKEQEKIFLEFKETPGKYL</sequence>
<organism evidence="1 2">
    <name type="scientific">Halovulum dunhuangense</name>
    <dbReference type="NCBI Taxonomy" id="1505036"/>
    <lineage>
        <taxon>Bacteria</taxon>
        <taxon>Pseudomonadati</taxon>
        <taxon>Pseudomonadota</taxon>
        <taxon>Alphaproteobacteria</taxon>
        <taxon>Rhodobacterales</taxon>
        <taxon>Paracoccaceae</taxon>
        <taxon>Halovulum</taxon>
    </lineage>
</organism>
<dbReference type="RefSeq" id="WP_171324588.1">
    <property type="nucleotide sequence ID" value="NZ_JABFBC010000001.1"/>
</dbReference>
<accession>A0A849L2X7</accession>
<evidence type="ECO:0000313" key="2">
    <source>
        <dbReference type="Proteomes" id="UP000572377"/>
    </source>
</evidence>
<dbReference type="EMBL" id="JABFBC010000001">
    <property type="protein sequence ID" value="NNU80645.1"/>
    <property type="molecule type" value="Genomic_DNA"/>
</dbReference>
<evidence type="ECO:0000313" key="1">
    <source>
        <dbReference type="EMBL" id="NNU80645.1"/>
    </source>
</evidence>
<comment type="caution">
    <text evidence="1">The sequence shown here is derived from an EMBL/GenBank/DDBJ whole genome shotgun (WGS) entry which is preliminary data.</text>
</comment>
<dbReference type="AlphaFoldDB" id="A0A849L2X7"/>
<proteinExistence type="predicted"/>
<protein>
    <submittedName>
        <fullName evidence="1">Uncharacterized protein</fullName>
    </submittedName>
</protein>